<feature type="transmembrane region" description="Helical" evidence="8">
    <location>
        <begin position="517"/>
        <end position="539"/>
    </location>
</feature>
<proteinExistence type="inferred from homology"/>
<evidence type="ECO:0000256" key="5">
    <source>
        <dbReference type="ARBA" id="ARBA00022692"/>
    </source>
</evidence>
<dbReference type="InterPro" id="IPR001463">
    <property type="entry name" value="Na/Ala_symport"/>
</dbReference>
<keyword evidence="3 8" id="KW-0813">Transport</keyword>
<name>A0ABU3C0B7_9GAMM</name>
<feature type="transmembrane region" description="Helical" evidence="8">
    <location>
        <begin position="224"/>
        <end position="245"/>
    </location>
</feature>
<evidence type="ECO:0000256" key="7">
    <source>
        <dbReference type="ARBA" id="ARBA00023136"/>
    </source>
</evidence>
<comment type="similarity">
    <text evidence="2 8">Belongs to the alanine or glycine:cation symporter (AGCS) (TC 2.A.25) family.</text>
</comment>
<comment type="subcellular location">
    <subcellularLocation>
        <location evidence="8">Cell inner membrane</location>
        <topology evidence="8">Multi-pass membrane protein</topology>
    </subcellularLocation>
    <subcellularLocation>
        <location evidence="1">Cell membrane</location>
        <topology evidence="1">Multi-pass membrane protein</topology>
    </subcellularLocation>
</comment>
<evidence type="ECO:0000313" key="9">
    <source>
        <dbReference type="EMBL" id="MDT0635008.1"/>
    </source>
</evidence>
<feature type="transmembrane region" description="Helical" evidence="8">
    <location>
        <begin position="72"/>
        <end position="93"/>
    </location>
</feature>
<protein>
    <submittedName>
        <fullName evidence="9">Amino acid carrier protein</fullName>
    </submittedName>
</protein>
<evidence type="ECO:0000256" key="2">
    <source>
        <dbReference type="ARBA" id="ARBA00009261"/>
    </source>
</evidence>
<dbReference type="PANTHER" id="PTHR30330:SF3">
    <property type="entry name" value="TRANSCRIPTIONAL REGULATOR, LRP FAMILY"/>
    <property type="match status" value="1"/>
</dbReference>
<dbReference type="Proteomes" id="UP001251857">
    <property type="component" value="Unassembled WGS sequence"/>
</dbReference>
<feature type="transmembrane region" description="Helical" evidence="8">
    <location>
        <begin position="158"/>
        <end position="179"/>
    </location>
</feature>
<dbReference type="PANTHER" id="PTHR30330">
    <property type="entry name" value="AGSS FAMILY TRANSPORTER, SODIUM-ALANINE"/>
    <property type="match status" value="1"/>
</dbReference>
<evidence type="ECO:0000256" key="3">
    <source>
        <dbReference type="ARBA" id="ARBA00022448"/>
    </source>
</evidence>
<accession>A0ABU3C0B7</accession>
<keyword evidence="8" id="KW-0769">Symport</keyword>
<keyword evidence="4" id="KW-1003">Cell membrane</keyword>
<feature type="transmembrane region" description="Helical" evidence="8">
    <location>
        <begin position="452"/>
        <end position="472"/>
    </location>
</feature>
<keyword evidence="7 8" id="KW-0472">Membrane</keyword>
<dbReference type="PRINTS" id="PR00175">
    <property type="entry name" value="NAALASMPORT"/>
</dbReference>
<keyword evidence="6 8" id="KW-1133">Transmembrane helix</keyword>
<reference evidence="9 10" key="1">
    <citation type="submission" date="2023-09" db="EMBL/GenBank/DDBJ databases">
        <authorList>
            <person name="Rey-Velasco X."/>
        </authorList>
    </citation>
    <scope>NUCLEOTIDE SEQUENCE [LARGE SCALE GENOMIC DNA]</scope>
    <source>
        <strain evidence="9 10">W335</strain>
    </source>
</reference>
<gene>
    <name evidence="9" type="ORF">RM532_08545</name>
</gene>
<keyword evidence="8" id="KW-0997">Cell inner membrane</keyword>
<comment type="caution">
    <text evidence="9">The sequence shown here is derived from an EMBL/GenBank/DDBJ whole genome shotgun (WGS) entry which is preliminary data.</text>
</comment>
<feature type="transmembrane region" description="Helical" evidence="8">
    <location>
        <begin position="99"/>
        <end position="117"/>
    </location>
</feature>
<dbReference type="EMBL" id="JAVRIB010000007">
    <property type="protein sequence ID" value="MDT0635008.1"/>
    <property type="molecule type" value="Genomic_DNA"/>
</dbReference>
<sequence>MQDSLDWLLALINGVNAAVFSAPVLIALLAVGALFTLWTRAGQLKALTHGAALITGRYDTGKGSGAISHFQAVSAALSATIGLGNIAGVALALEFGGPGAIFWMWVVGLAGMAIKMVEVTLTMLYRNTDDPDNPHGGAMWVARRGLPALSPRLTRPGAWIGGLFCVALITNALAANAVFQSWSVADTTRSYFGVPPLVTGGILAAVVGLVTLGGVKRVGAVAGWLVPGMAVLYVLAGLVVLTLQADTLPGVIASIFRGAFSHTDATGAFLGGGMAMAFIWGLKRALFSSEAGLGTAPIAHAAVKTSEPVSEGIVAGLEPFVDTLVVCTITALVILSTGIWQRDAGLQLDPAPAWKSTGDNTWSLANSPAPAADDVTLAAGDRIFVVAIGDNGERQRLFGEIRNADGGPVINWQSLTADSPPQLVDNGLYRDFTGATLTARAFDSAVPGLGQWLITLAIWLFAVSTMITWSYYGEQGVVYLFGDSWVAPYRLGFCTVIWLACAGWVEGARDLDAVGVFGVALMLCINLPLTLLLAPRAIAAYRDYLARLRSGTLR</sequence>
<organism evidence="9 10">
    <name type="scientific">Spectribacter hydrogenoxidans</name>
    <dbReference type="NCBI Taxonomy" id="3075608"/>
    <lineage>
        <taxon>Bacteria</taxon>
        <taxon>Pseudomonadati</taxon>
        <taxon>Pseudomonadota</taxon>
        <taxon>Gammaproteobacteria</taxon>
        <taxon>Salinisphaerales</taxon>
        <taxon>Salinisphaeraceae</taxon>
        <taxon>Spectribacter</taxon>
    </lineage>
</organism>
<dbReference type="NCBIfam" id="TIGR00835">
    <property type="entry name" value="agcS"/>
    <property type="match status" value="1"/>
</dbReference>
<dbReference type="RefSeq" id="WP_311652850.1">
    <property type="nucleotide sequence ID" value="NZ_JAVRIB010000007.1"/>
</dbReference>
<evidence type="ECO:0000256" key="6">
    <source>
        <dbReference type="ARBA" id="ARBA00022989"/>
    </source>
</evidence>
<keyword evidence="10" id="KW-1185">Reference proteome</keyword>
<feature type="transmembrane region" description="Helical" evidence="8">
    <location>
        <begin position="484"/>
        <end position="505"/>
    </location>
</feature>
<keyword evidence="5 8" id="KW-0812">Transmembrane</keyword>
<evidence type="ECO:0000256" key="1">
    <source>
        <dbReference type="ARBA" id="ARBA00004651"/>
    </source>
</evidence>
<evidence type="ECO:0000313" key="10">
    <source>
        <dbReference type="Proteomes" id="UP001251857"/>
    </source>
</evidence>
<feature type="transmembrane region" description="Helical" evidence="8">
    <location>
        <begin position="265"/>
        <end position="282"/>
    </location>
</feature>
<evidence type="ECO:0000256" key="8">
    <source>
        <dbReference type="RuleBase" id="RU363064"/>
    </source>
</evidence>
<evidence type="ECO:0000256" key="4">
    <source>
        <dbReference type="ARBA" id="ARBA00022475"/>
    </source>
</evidence>
<feature type="transmembrane region" description="Helical" evidence="8">
    <location>
        <begin position="20"/>
        <end position="38"/>
    </location>
</feature>
<feature type="transmembrane region" description="Helical" evidence="8">
    <location>
        <begin position="191"/>
        <end position="212"/>
    </location>
</feature>
<dbReference type="Pfam" id="PF01235">
    <property type="entry name" value="Na_Ala_symp"/>
    <property type="match status" value="1"/>
</dbReference>